<sequence length="574" mass="64630">MKKVRFNPFYREESFMKKAAVLLLALLLVCSLAVPGLAYNEIMTPGGELPIVTGDYHLVLGTPAVATVTDYENNHLTNYLRERSGIDIEIYLFDNQEYKQQLQLMTSAGEKLPDTIWSFGLSAIERESYGRQGYFIPLNDFFADGDLAHFFWDGMKYVPEAKQDLTLKTGLSSDGNLYGFPFWLETVADAWSFGILINNTFLDALEMDIPVTTDDLYEYLVAVKTKDPNGNGLADEIPLVGHTSWTGDVINILMNSFTYYPNQDSSSQLCSDDEGNLYLPYTLEEYREGLRYIHKLYSEGLISDLSFSQDRYGLQAMTDLEGDQPDVVGAAVSHRSFMFAKHALAERRTHYTTLGVIEGPEGVAYSPTHLVEPNYSHYITCDAADPEICFRLLDLCCDAETTLTIRYGREGEYWRWATDEDKAFGAYYSALGYSDVLFTSANMALAWGQQTDEIWNVNSFTWQPIGFTALTPATVYENPISQYNADDWRDGIVARYGKCPKILVGSLAYTEEEINALGTVQADLKTYVDECATRFVIGEMDLDADWDTFQATLESMGMSNYLATAQAAYDRAFK</sequence>
<evidence type="ECO:0000313" key="1">
    <source>
        <dbReference type="EMBL" id="AHF24449.1"/>
    </source>
</evidence>
<dbReference type="Gene3D" id="3.40.190.10">
    <property type="entry name" value="Periplasmic binding protein-like II"/>
    <property type="match status" value="2"/>
</dbReference>
<proteinExistence type="predicted"/>
<dbReference type="EMBL" id="KC246794">
    <property type="protein sequence ID" value="AHF24449.1"/>
    <property type="molecule type" value="Genomic_DNA"/>
</dbReference>
<protein>
    <submittedName>
        <fullName evidence="1">Family 1 extracellular solute-binding protein</fullName>
    </submittedName>
</protein>
<dbReference type="AlphaFoldDB" id="W0FLW6"/>
<dbReference type="SUPFAM" id="SSF53850">
    <property type="entry name" value="Periplasmic binding protein-like II"/>
    <property type="match status" value="1"/>
</dbReference>
<accession>W0FLW6</accession>
<name>W0FLW6_9BACT</name>
<reference evidence="1" key="1">
    <citation type="journal article" date="2013" name="PLoS ONE">
        <title>Metagenomic insights into the carbohydrate-active enzymes carried by the microorganisms adhering to solid digesta in the rumen of cows.</title>
        <authorList>
            <person name="Wang L."/>
            <person name="Hatem A."/>
            <person name="Catalyurek U.V."/>
            <person name="Morrison M."/>
            <person name="Yu Z."/>
        </authorList>
    </citation>
    <scope>NUCLEOTIDE SEQUENCE</scope>
</reference>
<organism evidence="1">
    <name type="scientific">uncultured bacterium Contig99</name>
    <dbReference type="NCBI Taxonomy" id="1393639"/>
    <lineage>
        <taxon>Bacteria</taxon>
        <taxon>environmental samples</taxon>
    </lineage>
</organism>